<feature type="compositionally biased region" description="Basic and acidic residues" evidence="3">
    <location>
        <begin position="79"/>
        <end position="94"/>
    </location>
</feature>
<dbReference type="SUPFAM" id="SSF46785">
    <property type="entry name" value="Winged helix' DNA-binding domain"/>
    <property type="match status" value="1"/>
</dbReference>
<dbReference type="CDD" id="cd08674">
    <property type="entry name" value="Cdt1_m"/>
    <property type="match status" value="1"/>
</dbReference>
<dbReference type="Proteomes" id="UP000583929">
    <property type="component" value="Unassembled WGS sequence"/>
</dbReference>
<feature type="region of interest" description="Disordered" evidence="3">
    <location>
        <begin position="1"/>
        <end position="42"/>
    </location>
</feature>
<evidence type="ECO:0000313" key="6">
    <source>
        <dbReference type="Proteomes" id="UP000583929"/>
    </source>
</evidence>
<feature type="compositionally biased region" description="Polar residues" evidence="3">
    <location>
        <begin position="59"/>
        <end position="75"/>
    </location>
</feature>
<dbReference type="InterPro" id="IPR014939">
    <property type="entry name" value="CDT1_Gemini-bd-like"/>
</dbReference>
<dbReference type="GO" id="GO:0070182">
    <property type="term" value="F:DNA polymerase binding"/>
    <property type="evidence" value="ECO:0007669"/>
    <property type="project" value="TreeGrafter"/>
</dbReference>
<keyword evidence="2" id="KW-0131">Cell cycle</keyword>
<dbReference type="Pfam" id="PF08839">
    <property type="entry name" value="CDT1"/>
    <property type="match status" value="1"/>
</dbReference>
<dbReference type="GO" id="GO:0030174">
    <property type="term" value="P:regulation of DNA-templated DNA replication initiation"/>
    <property type="evidence" value="ECO:0007669"/>
    <property type="project" value="InterPro"/>
</dbReference>
<proteinExistence type="inferred from homology"/>
<dbReference type="InterPro" id="IPR045173">
    <property type="entry name" value="Cdt1"/>
</dbReference>
<dbReference type="InterPro" id="IPR032054">
    <property type="entry name" value="Cdt1_C"/>
</dbReference>
<dbReference type="EMBL" id="JAATIQ010000389">
    <property type="protein sequence ID" value="KAF4358249.1"/>
    <property type="molecule type" value="Genomic_DNA"/>
</dbReference>
<dbReference type="GO" id="GO:0003677">
    <property type="term" value="F:DNA binding"/>
    <property type="evidence" value="ECO:0007669"/>
    <property type="project" value="InterPro"/>
</dbReference>
<dbReference type="AlphaFoldDB" id="A0A7J6EKK5"/>
<accession>A0A7J6EKK5</accession>
<dbReference type="SMART" id="SM01075">
    <property type="entry name" value="CDT1"/>
    <property type="match status" value="1"/>
</dbReference>
<reference evidence="5 6" key="1">
    <citation type="journal article" date="2020" name="bioRxiv">
        <title>Sequence and annotation of 42 cannabis genomes reveals extensive copy number variation in cannabinoid synthesis and pathogen resistance genes.</title>
        <authorList>
            <person name="Mckernan K.J."/>
            <person name="Helbert Y."/>
            <person name="Kane L.T."/>
            <person name="Ebling H."/>
            <person name="Zhang L."/>
            <person name="Liu B."/>
            <person name="Eaton Z."/>
            <person name="Mclaughlin S."/>
            <person name="Kingan S."/>
            <person name="Baybayan P."/>
            <person name="Concepcion G."/>
            <person name="Jordan M."/>
            <person name="Riva A."/>
            <person name="Barbazuk W."/>
            <person name="Harkins T."/>
        </authorList>
    </citation>
    <scope>NUCLEOTIDE SEQUENCE [LARGE SCALE GENOMIC DNA]</scope>
    <source>
        <strain evidence="6">cv. Jamaican Lion 4</strain>
        <tissue evidence="5">Leaf</tissue>
    </source>
</reference>
<gene>
    <name evidence="5" type="ORF">G4B88_030553</name>
</gene>
<dbReference type="PANTHER" id="PTHR28637">
    <property type="entry name" value="DNA REPLICATION FACTOR CDT1"/>
    <property type="match status" value="1"/>
</dbReference>
<evidence type="ECO:0000256" key="1">
    <source>
        <dbReference type="ARBA" id="ARBA00008356"/>
    </source>
</evidence>
<evidence type="ECO:0000259" key="4">
    <source>
        <dbReference type="SMART" id="SM01075"/>
    </source>
</evidence>
<dbReference type="InterPro" id="IPR036390">
    <property type="entry name" value="WH_DNA-bd_sf"/>
</dbReference>
<comment type="similarity">
    <text evidence="1">Belongs to the Cdt1 family.</text>
</comment>
<dbReference type="GO" id="GO:0071163">
    <property type="term" value="P:DNA replication preinitiation complex assembly"/>
    <property type="evidence" value="ECO:0007669"/>
    <property type="project" value="InterPro"/>
</dbReference>
<dbReference type="GO" id="GO:0000076">
    <property type="term" value="P:DNA replication checkpoint signaling"/>
    <property type="evidence" value="ECO:0007669"/>
    <property type="project" value="TreeGrafter"/>
</dbReference>
<sequence>MSSSSSIPFRSKKPLNQIPPKPQNQNLDLKTPEKPPVLPRRNVALSLKQVRKAAERISVPSNQKSSSDGKAQISSARRKIVDFPERQKTKDDSDVAELPERFEILGEFFNNLNNSIRLLKLKGSATNFTNIRPKIESLTDDRRFTYTHLAQLKYLLPEVIEIKKTLIFNEKTSCMKPDLHISLNLDALESDKKLKSEDRNSYLRRVFQSRLVDFSRSHPEDLEVPKGELPEPFNNLERGVNSAFIKVPPSSPCEAVDVQLVGEESDKVHEELKSIQSTHLKVNKVSGSALLSKTLSEKPKTQLQAAASHLSCSFQSRFSRRQRSIAVDDLPPKSSEPSAQSSGDLVADSCPKTASSIEEVNIGIDFCPLNATPSKVLSVLEDGTPMKNASIESTPVKPIFNKEEVTPLKNASIESTPVKSDSTPARLMTATPALRPSKRSYMSPEDNSISDKLVRRQPCSKSLNFESPVKNNRAKDEDIDMKGVSIDKNLLDILPENLLHSIREKEIKAMEERDPAITLAKRRRKMIASLPKLFNMIHFLFQSINRSVITKEELMHKIVSSHFDIVDKREVDEQLSLLVELVPDWISEKMGSGGDLLLRINKTTSPESIRSRLEEAK</sequence>
<dbReference type="Pfam" id="PF16679">
    <property type="entry name" value="CDT1_C"/>
    <property type="match status" value="1"/>
</dbReference>
<evidence type="ECO:0000256" key="3">
    <source>
        <dbReference type="SAM" id="MobiDB-lite"/>
    </source>
</evidence>
<name>A0A7J6EKK5_CANSA</name>
<keyword evidence="6" id="KW-1185">Reference proteome</keyword>
<feature type="region of interest" description="Disordered" evidence="3">
    <location>
        <begin position="327"/>
        <end position="350"/>
    </location>
</feature>
<dbReference type="PANTHER" id="PTHR28637:SF1">
    <property type="entry name" value="DNA REPLICATION FACTOR CDT1"/>
    <property type="match status" value="1"/>
</dbReference>
<dbReference type="GO" id="GO:0000278">
    <property type="term" value="P:mitotic cell cycle"/>
    <property type="evidence" value="ECO:0007669"/>
    <property type="project" value="TreeGrafter"/>
</dbReference>
<dbReference type="Gene3D" id="1.10.10.1420">
    <property type="entry name" value="DNA replication factor Cdt1, C-terminal WH domain"/>
    <property type="match status" value="1"/>
</dbReference>
<comment type="caution">
    <text evidence="5">The sequence shown here is derived from an EMBL/GenBank/DDBJ whole genome shotgun (WGS) entry which is preliminary data.</text>
</comment>
<feature type="domain" description="CDT1 Geminin-binding" evidence="4">
    <location>
        <begin position="98"/>
        <end position="231"/>
    </location>
</feature>
<organism evidence="5 6">
    <name type="scientific">Cannabis sativa</name>
    <name type="common">Hemp</name>
    <name type="synonym">Marijuana</name>
    <dbReference type="NCBI Taxonomy" id="3483"/>
    <lineage>
        <taxon>Eukaryota</taxon>
        <taxon>Viridiplantae</taxon>
        <taxon>Streptophyta</taxon>
        <taxon>Embryophyta</taxon>
        <taxon>Tracheophyta</taxon>
        <taxon>Spermatophyta</taxon>
        <taxon>Magnoliopsida</taxon>
        <taxon>eudicotyledons</taxon>
        <taxon>Gunneridae</taxon>
        <taxon>Pentapetalae</taxon>
        <taxon>rosids</taxon>
        <taxon>fabids</taxon>
        <taxon>Rosales</taxon>
        <taxon>Cannabaceae</taxon>
        <taxon>Cannabis</taxon>
    </lineage>
</organism>
<evidence type="ECO:0000256" key="2">
    <source>
        <dbReference type="ARBA" id="ARBA00023306"/>
    </source>
</evidence>
<protein>
    <recommendedName>
        <fullName evidence="4">CDT1 Geminin-binding domain-containing protein</fullName>
    </recommendedName>
</protein>
<dbReference type="FunFam" id="1.10.10.1420:FF:000003">
    <property type="entry name" value="CDT1-like protein a chloroplastic"/>
    <property type="match status" value="1"/>
</dbReference>
<dbReference type="GO" id="GO:0005634">
    <property type="term" value="C:nucleus"/>
    <property type="evidence" value="ECO:0007669"/>
    <property type="project" value="TreeGrafter"/>
</dbReference>
<dbReference type="CDD" id="cd08767">
    <property type="entry name" value="Cdt1_c"/>
    <property type="match status" value="1"/>
</dbReference>
<dbReference type="InterPro" id="IPR038090">
    <property type="entry name" value="Cdt1_C_WH_dom_sf"/>
</dbReference>
<evidence type="ECO:0000313" key="5">
    <source>
        <dbReference type="EMBL" id="KAF4358249.1"/>
    </source>
</evidence>
<feature type="region of interest" description="Disordered" evidence="3">
    <location>
        <begin position="54"/>
        <end position="94"/>
    </location>
</feature>